<dbReference type="EMBL" id="CACVKT020006218">
    <property type="protein sequence ID" value="CAC5400564.1"/>
    <property type="molecule type" value="Genomic_DNA"/>
</dbReference>
<dbReference type="AlphaFoldDB" id="A0A6J8D078"/>
<sequence>MNDTPNKAGLKRELSFSPSDISPSQIQVGKSAKTIPDSPSPNSSLQVSEMSQPTNISAQGETVLQLSEVNSSIGILKQKETKNNEDKLFISENLTKYRYGLMKHLNVLRFTEKIHSFWTHDGKIIAKETPESDYIVILCNQDIRDLGGEISDEDDDY</sequence>
<gene>
    <name evidence="2" type="ORF">MCOR_34734</name>
</gene>
<dbReference type="Proteomes" id="UP000507470">
    <property type="component" value="Unassembled WGS sequence"/>
</dbReference>
<feature type="compositionally biased region" description="Polar residues" evidence="1">
    <location>
        <begin position="16"/>
        <end position="28"/>
    </location>
</feature>
<protein>
    <submittedName>
        <fullName evidence="2">Uncharacterized protein</fullName>
    </submittedName>
</protein>
<dbReference type="OrthoDB" id="7436381at2759"/>
<reference evidence="2 3" key="1">
    <citation type="submission" date="2020-06" db="EMBL/GenBank/DDBJ databases">
        <authorList>
            <person name="Li R."/>
            <person name="Bekaert M."/>
        </authorList>
    </citation>
    <scope>NUCLEOTIDE SEQUENCE [LARGE SCALE GENOMIC DNA]</scope>
    <source>
        <strain evidence="3">wild</strain>
    </source>
</reference>
<evidence type="ECO:0000313" key="2">
    <source>
        <dbReference type="EMBL" id="CAC5400564.1"/>
    </source>
</evidence>
<accession>A0A6J8D078</accession>
<proteinExistence type="predicted"/>
<evidence type="ECO:0000256" key="1">
    <source>
        <dbReference type="SAM" id="MobiDB-lite"/>
    </source>
</evidence>
<evidence type="ECO:0000313" key="3">
    <source>
        <dbReference type="Proteomes" id="UP000507470"/>
    </source>
</evidence>
<feature type="region of interest" description="Disordered" evidence="1">
    <location>
        <begin position="1"/>
        <end position="56"/>
    </location>
</feature>
<keyword evidence="3" id="KW-1185">Reference proteome</keyword>
<feature type="compositionally biased region" description="Polar residues" evidence="1">
    <location>
        <begin position="40"/>
        <end position="56"/>
    </location>
</feature>
<name>A0A6J8D078_MYTCO</name>
<organism evidence="2 3">
    <name type="scientific">Mytilus coruscus</name>
    <name type="common">Sea mussel</name>
    <dbReference type="NCBI Taxonomy" id="42192"/>
    <lineage>
        <taxon>Eukaryota</taxon>
        <taxon>Metazoa</taxon>
        <taxon>Spiralia</taxon>
        <taxon>Lophotrochozoa</taxon>
        <taxon>Mollusca</taxon>
        <taxon>Bivalvia</taxon>
        <taxon>Autobranchia</taxon>
        <taxon>Pteriomorphia</taxon>
        <taxon>Mytilida</taxon>
        <taxon>Mytiloidea</taxon>
        <taxon>Mytilidae</taxon>
        <taxon>Mytilinae</taxon>
        <taxon>Mytilus</taxon>
    </lineage>
</organism>